<protein>
    <submittedName>
        <fullName evidence="1">Uncharacterized protein</fullName>
    </submittedName>
</protein>
<sequence length="342" mass="37257">MRSTHSGLVPRAKLRTLLTESTMRQHLAWPALERLAYNRDLPRVRALLRWRDLMCPDRPPVAGNDNDPDLAIDTIMGVRPTEAELLTAAGMVQDGRAWSNTYRKPMPAYRPTTARLVRDGAKLRLGGLVFREGWLESYESPTGRKFRPGERYGKPKGPAPRGRTDESIAWYLGLRGTVSEPQGVRRPFSNAPAPSGRHFWPVSETKELRRSLLAWLGVDGRTPFHAARENAGLLESDAASDSIAPGAYWFGGVSHGRGTGEASVGASQDRTVDDADTAIDLARVRRLLGDDADTLDMAVSPANAASIAEARGYSSSTAKKVGAAVTERALDAFMAVEKKLAA</sequence>
<dbReference type="RefSeq" id="WP_191317855.1">
    <property type="nucleotide sequence ID" value="NZ_BNCG01000001.1"/>
</dbReference>
<comment type="caution">
    <text evidence="1">The sequence shown here is derived from an EMBL/GenBank/DDBJ whole genome shotgun (WGS) entry which is preliminary data.</text>
</comment>
<dbReference type="Proteomes" id="UP001595704">
    <property type="component" value="Unassembled WGS sequence"/>
</dbReference>
<reference evidence="2" key="1">
    <citation type="journal article" date="2019" name="Int. J. Syst. Evol. Microbiol.">
        <title>The Global Catalogue of Microorganisms (GCM) 10K type strain sequencing project: providing services to taxonomists for standard genome sequencing and annotation.</title>
        <authorList>
            <consortium name="The Broad Institute Genomics Platform"/>
            <consortium name="The Broad Institute Genome Sequencing Center for Infectious Disease"/>
            <person name="Wu L."/>
            <person name="Ma J."/>
        </authorList>
    </citation>
    <scope>NUCLEOTIDE SEQUENCE [LARGE SCALE GENOMIC DNA]</scope>
    <source>
        <strain evidence="2">KCTC 42282</strain>
    </source>
</reference>
<dbReference type="EMBL" id="JBHRYC010000050">
    <property type="protein sequence ID" value="MFC3637852.1"/>
    <property type="molecule type" value="Genomic_DNA"/>
</dbReference>
<keyword evidence="2" id="KW-1185">Reference proteome</keyword>
<gene>
    <name evidence="1" type="ORF">ACFONL_10765</name>
</gene>
<name>A0ABV7UH91_9HYPH</name>
<evidence type="ECO:0000313" key="2">
    <source>
        <dbReference type="Proteomes" id="UP001595704"/>
    </source>
</evidence>
<organism evidence="1 2">
    <name type="scientific">Camelimonas fluminis</name>
    <dbReference type="NCBI Taxonomy" id="1576911"/>
    <lineage>
        <taxon>Bacteria</taxon>
        <taxon>Pseudomonadati</taxon>
        <taxon>Pseudomonadota</taxon>
        <taxon>Alphaproteobacteria</taxon>
        <taxon>Hyphomicrobiales</taxon>
        <taxon>Chelatococcaceae</taxon>
        <taxon>Camelimonas</taxon>
    </lineage>
</organism>
<evidence type="ECO:0000313" key="1">
    <source>
        <dbReference type="EMBL" id="MFC3637852.1"/>
    </source>
</evidence>
<accession>A0ABV7UH91</accession>
<proteinExistence type="predicted"/>